<dbReference type="Gene3D" id="3.10.20.310">
    <property type="entry name" value="membrane protein fhac"/>
    <property type="match status" value="3"/>
</dbReference>
<feature type="domain" description="POTRA" evidence="6">
    <location>
        <begin position="90"/>
        <end position="164"/>
    </location>
</feature>
<dbReference type="Gene3D" id="2.40.160.50">
    <property type="entry name" value="membrane protein fhac: a member of the omp85/tpsb transporter family"/>
    <property type="match status" value="1"/>
</dbReference>
<dbReference type="PANTHER" id="PTHR12815">
    <property type="entry name" value="SORTING AND ASSEMBLY MACHINERY SAMM50 PROTEIN FAMILY MEMBER"/>
    <property type="match status" value="1"/>
</dbReference>
<keyword evidence="5" id="KW-0998">Cell outer membrane</keyword>
<dbReference type="InterPro" id="IPR010827">
    <property type="entry name" value="BamA/TamA_POTRA"/>
</dbReference>
<comment type="subcellular location">
    <subcellularLocation>
        <location evidence="1">Membrane</location>
    </subcellularLocation>
</comment>
<dbReference type="EMBL" id="CP016379">
    <property type="protein sequence ID" value="AZR74914.1"/>
    <property type="molecule type" value="Genomic_DNA"/>
</dbReference>
<evidence type="ECO:0000259" key="6">
    <source>
        <dbReference type="PROSITE" id="PS51779"/>
    </source>
</evidence>
<dbReference type="InterPro" id="IPR039910">
    <property type="entry name" value="D15-like"/>
</dbReference>
<evidence type="ECO:0000313" key="7">
    <source>
        <dbReference type="EMBL" id="AZR74914.1"/>
    </source>
</evidence>
<dbReference type="Proteomes" id="UP000267250">
    <property type="component" value="Chromosome"/>
</dbReference>
<evidence type="ECO:0000256" key="4">
    <source>
        <dbReference type="ARBA" id="ARBA00023136"/>
    </source>
</evidence>
<gene>
    <name evidence="7" type="ORF">BBF96_11585</name>
</gene>
<keyword evidence="8" id="KW-1185">Reference proteome</keyword>
<evidence type="ECO:0000256" key="2">
    <source>
        <dbReference type="ARBA" id="ARBA00022692"/>
    </source>
</evidence>
<organism evidence="7 8">
    <name type="scientific">Anoxybacter fermentans</name>
    <dbReference type="NCBI Taxonomy" id="1323375"/>
    <lineage>
        <taxon>Bacteria</taxon>
        <taxon>Bacillati</taxon>
        <taxon>Bacillota</taxon>
        <taxon>Clostridia</taxon>
        <taxon>Halanaerobiales</taxon>
        <taxon>Anoxybacter</taxon>
    </lineage>
</organism>
<dbReference type="AlphaFoldDB" id="A0A3Q9HSP9"/>
<evidence type="ECO:0000256" key="5">
    <source>
        <dbReference type="ARBA" id="ARBA00023237"/>
    </source>
</evidence>
<dbReference type="KEGG" id="aft:BBF96_11585"/>
<reference evidence="7 8" key="1">
    <citation type="submission" date="2016-07" db="EMBL/GenBank/DDBJ databases">
        <title>Genome and transcriptome analysis of iron-reducing fermentative bacteria Anoxybacter fermentans.</title>
        <authorList>
            <person name="Zeng X."/>
            <person name="Shao Z."/>
        </authorList>
    </citation>
    <scope>NUCLEOTIDE SEQUENCE [LARGE SCALE GENOMIC DNA]</scope>
    <source>
        <strain evidence="7 8">DY22613</strain>
    </source>
</reference>
<sequence length="544" mass="61629">MICVIMVGTALAEDEPTNIITAIEVRGNNVIPTEEILHVIQTKVGEKINHEKLKKDLQAVFDLGYFFDVRVGFENHLSGIKLIFEVVENPKITEVVIKGNERISEEKLKELMQLKPGQMLNTNILNKDLRTIEAYYQDQGLILAYVEDISVSNTGVLTITINEGFLKGIKILGNEKTKDYVIRRELHIKPGEVFDLKKVQDDLREIYNLGFFNDVKPRLERAKDGSNEVDLVIEVEEKKTGQFQMGAGYSSKDGWLGYMEIKEKNLFGRAQKLGFKWEFGEVTNYELSFYDPWAFGERFSFGIDLYNRTNKNVKDIVNGEYTKHSKGGSIQIGKPIAEDITATLKFKYENTLTNWANENLVDESGDTRSLTLTTIRDTTDNPFNPGSGAKDIASIEYAGQLLGGDYDFTKYRFELRRYYPGFKDEHTWAFRLKTGLGTGELPFHEEFKIGGAETLRGYEPNSLSGNRMLLANAEYRFPLVKNLQGAVFVDIGNAWQKDDQIRLDDLKFSGGVGVRMNTPLGQIRLDYAIGENGGMPHFSIGQTF</sequence>
<dbReference type="PROSITE" id="PS51779">
    <property type="entry name" value="POTRA"/>
    <property type="match status" value="2"/>
</dbReference>
<keyword evidence="4" id="KW-0472">Membrane</keyword>
<dbReference type="InterPro" id="IPR000184">
    <property type="entry name" value="Bac_surfAg_D15"/>
</dbReference>
<protein>
    <recommendedName>
        <fullName evidence="6">POTRA domain-containing protein</fullName>
    </recommendedName>
</protein>
<proteinExistence type="predicted"/>
<keyword evidence="2" id="KW-0812">Transmembrane</keyword>
<dbReference type="PANTHER" id="PTHR12815:SF47">
    <property type="entry name" value="TRANSLOCATION AND ASSEMBLY MODULE SUBUNIT TAMA"/>
    <property type="match status" value="1"/>
</dbReference>
<evidence type="ECO:0000256" key="1">
    <source>
        <dbReference type="ARBA" id="ARBA00004370"/>
    </source>
</evidence>
<accession>A0A3Q9HSP9</accession>
<evidence type="ECO:0000256" key="3">
    <source>
        <dbReference type="ARBA" id="ARBA00022729"/>
    </source>
</evidence>
<name>A0A3Q9HSP9_9FIRM</name>
<dbReference type="Pfam" id="PF07244">
    <property type="entry name" value="POTRA"/>
    <property type="match status" value="3"/>
</dbReference>
<dbReference type="InterPro" id="IPR034746">
    <property type="entry name" value="POTRA"/>
</dbReference>
<dbReference type="Pfam" id="PF01103">
    <property type="entry name" value="Omp85"/>
    <property type="match status" value="1"/>
</dbReference>
<feature type="domain" description="POTRA" evidence="6">
    <location>
        <begin position="18"/>
        <end position="89"/>
    </location>
</feature>
<dbReference type="GO" id="GO:0019867">
    <property type="term" value="C:outer membrane"/>
    <property type="evidence" value="ECO:0007669"/>
    <property type="project" value="InterPro"/>
</dbReference>
<keyword evidence="3" id="KW-0732">Signal</keyword>
<evidence type="ECO:0000313" key="8">
    <source>
        <dbReference type="Proteomes" id="UP000267250"/>
    </source>
</evidence>